<dbReference type="PROSITE" id="PS50188">
    <property type="entry name" value="B302_SPRY"/>
    <property type="match status" value="1"/>
</dbReference>
<dbReference type="CDD" id="cd12885">
    <property type="entry name" value="SPRY_RanBP_like"/>
    <property type="match status" value="1"/>
</dbReference>
<keyword evidence="2" id="KW-1185">Reference proteome</keyword>
<dbReference type="InterPro" id="IPR050618">
    <property type="entry name" value="Ubq-SigPath_Reg"/>
</dbReference>
<dbReference type="WBParaSite" id="GPLIN_001126000">
    <property type="protein sequence ID" value="GPLIN_001126000"/>
    <property type="gene ID" value="GPLIN_001126000"/>
</dbReference>
<reference evidence="2" key="1">
    <citation type="submission" date="2013-12" db="EMBL/GenBank/DDBJ databases">
        <authorList>
            <person name="Aslett M."/>
        </authorList>
    </citation>
    <scope>NUCLEOTIDE SEQUENCE [LARGE SCALE GENOMIC DNA]</scope>
    <source>
        <strain evidence="2">Lindley</strain>
    </source>
</reference>
<evidence type="ECO:0000259" key="1">
    <source>
        <dbReference type="PROSITE" id="PS50188"/>
    </source>
</evidence>
<dbReference type="InterPro" id="IPR013320">
    <property type="entry name" value="ConA-like_dom_sf"/>
</dbReference>
<dbReference type="Proteomes" id="UP000050741">
    <property type="component" value="Unassembled WGS sequence"/>
</dbReference>
<dbReference type="InterPro" id="IPR044736">
    <property type="entry name" value="Gid1/RanBPM/SPLA_SPRY"/>
</dbReference>
<proteinExistence type="predicted"/>
<dbReference type="InterPro" id="IPR003877">
    <property type="entry name" value="SPRY_dom"/>
</dbReference>
<name>A0A183CEF6_GLOPA</name>
<sequence length="241" mass="27546">MNGKFNEHRTEIRLEMNESLNSVRAMVTAELEQQKVLNGNKFAEIEQLNALQEKVVKMEEYQKEQQLNISDLQKTVAAVLNDTINRKALIQQQNGWDSAACHKDLTLIGPDRLVVEHNGMDWAFRSVLAERPIPRKNFGIFYYEVKIIWGRTFNSVSIGLGTKRMPLNERVGLYEGTYAYKEDGQFWGHAVEGCSYWKGRPYIGEKPSFGVGDVIGCGVNLATRQIIYTRNGKRLGEKEKE</sequence>
<evidence type="ECO:0000313" key="2">
    <source>
        <dbReference type="Proteomes" id="UP000050741"/>
    </source>
</evidence>
<protein>
    <submittedName>
        <fullName evidence="3">B30.2/SPRY domain-containing protein</fullName>
    </submittedName>
</protein>
<reference evidence="3" key="3">
    <citation type="submission" date="2016-06" db="UniProtKB">
        <authorList>
            <consortium name="WormBaseParasite"/>
        </authorList>
    </citation>
    <scope>IDENTIFICATION</scope>
</reference>
<dbReference type="InterPro" id="IPR043136">
    <property type="entry name" value="B30.2/SPRY_sf"/>
</dbReference>
<dbReference type="InterPro" id="IPR001870">
    <property type="entry name" value="B30.2/SPRY"/>
</dbReference>
<evidence type="ECO:0000313" key="3">
    <source>
        <dbReference type="WBParaSite" id="GPLIN_001126000"/>
    </source>
</evidence>
<dbReference type="Gene3D" id="2.60.120.920">
    <property type="match status" value="1"/>
</dbReference>
<dbReference type="SUPFAM" id="SSF49899">
    <property type="entry name" value="Concanavalin A-like lectins/glucanases"/>
    <property type="match status" value="1"/>
</dbReference>
<accession>A0A183CEF6</accession>
<dbReference type="Pfam" id="PF00622">
    <property type="entry name" value="SPRY"/>
    <property type="match status" value="1"/>
</dbReference>
<organism evidence="2 3">
    <name type="scientific">Globodera pallida</name>
    <name type="common">Potato cyst nematode worm</name>
    <name type="synonym">Heterodera pallida</name>
    <dbReference type="NCBI Taxonomy" id="36090"/>
    <lineage>
        <taxon>Eukaryota</taxon>
        <taxon>Metazoa</taxon>
        <taxon>Ecdysozoa</taxon>
        <taxon>Nematoda</taxon>
        <taxon>Chromadorea</taxon>
        <taxon>Rhabditida</taxon>
        <taxon>Tylenchina</taxon>
        <taxon>Tylenchomorpha</taxon>
        <taxon>Tylenchoidea</taxon>
        <taxon>Heteroderidae</taxon>
        <taxon>Heteroderinae</taxon>
        <taxon>Globodera</taxon>
    </lineage>
</organism>
<dbReference type="AlphaFoldDB" id="A0A183CEF6"/>
<reference evidence="2" key="2">
    <citation type="submission" date="2014-05" db="EMBL/GenBank/DDBJ databases">
        <title>The genome and life-stage specific transcriptomes of Globodera pallida elucidate key aspects of plant parasitism by a cyst nematode.</title>
        <authorList>
            <person name="Cotton J.A."/>
            <person name="Lilley C.J."/>
            <person name="Jones L.M."/>
            <person name="Kikuchi T."/>
            <person name="Reid A.J."/>
            <person name="Thorpe P."/>
            <person name="Tsai I.J."/>
            <person name="Beasley H."/>
            <person name="Blok V."/>
            <person name="Cock P.J.A."/>
            <person name="Van den Akker S.E."/>
            <person name="Holroyd N."/>
            <person name="Hunt M."/>
            <person name="Mantelin S."/>
            <person name="Naghra H."/>
            <person name="Pain A."/>
            <person name="Palomares-Rius J.E."/>
            <person name="Zarowiecki M."/>
            <person name="Berriman M."/>
            <person name="Jones J.T."/>
            <person name="Urwin P.E."/>
        </authorList>
    </citation>
    <scope>NUCLEOTIDE SEQUENCE [LARGE SCALE GENOMIC DNA]</scope>
    <source>
        <strain evidence="2">Lindley</strain>
    </source>
</reference>
<dbReference type="PANTHER" id="PTHR12864">
    <property type="entry name" value="RAN BINDING PROTEIN 9-RELATED"/>
    <property type="match status" value="1"/>
</dbReference>
<feature type="domain" description="B30.2/SPRY" evidence="1">
    <location>
        <begin position="74"/>
        <end position="241"/>
    </location>
</feature>